<evidence type="ECO:0000313" key="10">
    <source>
        <dbReference type="Proteomes" id="UP000321204"/>
    </source>
</evidence>
<dbReference type="KEGG" id="fgg:FSB75_09775"/>
<evidence type="ECO:0000259" key="8">
    <source>
        <dbReference type="Pfam" id="PF17042"/>
    </source>
</evidence>
<keyword evidence="2" id="KW-0808">Transferase</keyword>
<organism evidence="9 10">
    <name type="scientific">Flavisolibacter ginsenosidimutans</name>
    <dbReference type="NCBI Taxonomy" id="661481"/>
    <lineage>
        <taxon>Bacteria</taxon>
        <taxon>Pseudomonadati</taxon>
        <taxon>Bacteroidota</taxon>
        <taxon>Chitinophagia</taxon>
        <taxon>Chitinophagales</taxon>
        <taxon>Chitinophagaceae</taxon>
        <taxon>Flavisolibacter</taxon>
    </lineage>
</organism>
<dbReference type="Gene3D" id="3.40.50.10840">
    <property type="entry name" value="Putative sugar-binding, N-terminal domain"/>
    <property type="match status" value="1"/>
</dbReference>
<evidence type="ECO:0000256" key="4">
    <source>
        <dbReference type="ARBA" id="ARBA00022777"/>
    </source>
</evidence>
<evidence type="ECO:0000259" key="7">
    <source>
        <dbReference type="Pfam" id="PF07005"/>
    </source>
</evidence>
<gene>
    <name evidence="9" type="ORF">FSB75_09775</name>
</gene>
<feature type="domain" description="Four-carbon acid sugar kinase N-terminal" evidence="7">
    <location>
        <begin position="2"/>
        <end position="203"/>
    </location>
</feature>
<sequence>MIVVIADDITGAAELGGIGLRYGLRVRIASDVEITSEVDLLVIYTNARSMKKEEAVALMQHLTRKAKALHPSLFYKKTDSVLRGHVLSEMQAQMRVLGIEKGLLVPVNPLLGRTVKDGHYYLNEQLIHETSFSTDPEFPIRSSRIEDMLGETNIPVNVIAQGEALPEGIAVGEAQTMDDVKHWAQQKEENVFYAGGASFFDALLHTMHEPVSLREEKRLELATPLLFVSGTTFQKNRKKIHCLSSLVCYMPDAVYKQSLPSANEYDAWCSEIVFRLKKTGKAIVAIEERDEKAEAADLREKMSEVVRLVFQQTPVHELLIEGGSTAFGVIQKLGLQSFTPTEELAQGVVRMKANDKDNLHLTIKPGSYEWPAEWNF</sequence>
<dbReference type="Proteomes" id="UP000321204">
    <property type="component" value="Chromosome"/>
</dbReference>
<reference evidence="9 10" key="1">
    <citation type="journal article" date="2015" name="Int. J. Syst. Evol. Microbiol.">
        <title>Flavisolibacter ginsenosidimutans sp. nov., with ginsenoside-converting activity isolated from soil used for cultivating ginseng.</title>
        <authorList>
            <person name="Zhao Y."/>
            <person name="Liu Q."/>
            <person name="Kang M.S."/>
            <person name="Jin F."/>
            <person name="Yu H."/>
            <person name="Im W.T."/>
        </authorList>
    </citation>
    <scope>NUCLEOTIDE SEQUENCE [LARGE SCALE GENOMIC DNA]</scope>
    <source>
        <strain evidence="9 10">Gsoil 636</strain>
    </source>
</reference>
<dbReference type="EMBL" id="CP042433">
    <property type="protein sequence ID" value="QEC56166.1"/>
    <property type="molecule type" value="Genomic_DNA"/>
</dbReference>
<evidence type="ECO:0000256" key="6">
    <source>
        <dbReference type="ARBA" id="ARBA00023277"/>
    </source>
</evidence>
<dbReference type="AlphaFoldDB" id="A0A5B8UIG1"/>
<keyword evidence="10" id="KW-1185">Reference proteome</keyword>
<evidence type="ECO:0000256" key="2">
    <source>
        <dbReference type="ARBA" id="ARBA00022679"/>
    </source>
</evidence>
<dbReference type="InterPro" id="IPR031475">
    <property type="entry name" value="NBD_C"/>
</dbReference>
<dbReference type="GO" id="GO:0005524">
    <property type="term" value="F:ATP binding"/>
    <property type="evidence" value="ECO:0007669"/>
    <property type="project" value="UniProtKB-KW"/>
</dbReference>
<dbReference type="InterPro" id="IPR010737">
    <property type="entry name" value="4-carb_acid_sugar_kinase_N"/>
</dbReference>
<proteinExistence type="inferred from homology"/>
<keyword evidence="6" id="KW-0119">Carbohydrate metabolism</keyword>
<dbReference type="InterPro" id="IPR037051">
    <property type="entry name" value="4-carb_acid_sugar_kinase_N_sf"/>
</dbReference>
<dbReference type="OrthoDB" id="9778478at2"/>
<name>A0A5B8UIG1_9BACT</name>
<dbReference type="Gene3D" id="3.40.980.20">
    <property type="entry name" value="Four-carbon acid sugar kinase, nucleotide binding domain"/>
    <property type="match status" value="1"/>
</dbReference>
<dbReference type="GO" id="GO:0016301">
    <property type="term" value="F:kinase activity"/>
    <property type="evidence" value="ECO:0007669"/>
    <property type="project" value="UniProtKB-KW"/>
</dbReference>
<comment type="similarity">
    <text evidence="1">Belongs to the four-carbon acid sugar kinase family.</text>
</comment>
<evidence type="ECO:0000313" key="9">
    <source>
        <dbReference type="EMBL" id="QEC56166.1"/>
    </source>
</evidence>
<keyword evidence="3" id="KW-0547">Nucleotide-binding</keyword>
<dbReference type="InterPro" id="IPR042213">
    <property type="entry name" value="NBD_C_sf"/>
</dbReference>
<feature type="domain" description="Four-carbon acid sugar kinase nucleotide binding" evidence="8">
    <location>
        <begin position="291"/>
        <end position="367"/>
    </location>
</feature>
<evidence type="ECO:0000256" key="5">
    <source>
        <dbReference type="ARBA" id="ARBA00022840"/>
    </source>
</evidence>
<protein>
    <submittedName>
        <fullName evidence="9">Four-carbon acid sugar kinase family protein</fullName>
    </submittedName>
</protein>
<dbReference type="SUPFAM" id="SSF142764">
    <property type="entry name" value="YgbK-like"/>
    <property type="match status" value="1"/>
</dbReference>
<accession>A0A5B8UIG1</accession>
<dbReference type="RefSeq" id="WP_146786320.1">
    <property type="nucleotide sequence ID" value="NZ_BAABIO010000001.1"/>
</dbReference>
<evidence type="ECO:0000256" key="1">
    <source>
        <dbReference type="ARBA" id="ARBA00005715"/>
    </source>
</evidence>
<keyword evidence="5" id="KW-0067">ATP-binding</keyword>
<evidence type="ECO:0000256" key="3">
    <source>
        <dbReference type="ARBA" id="ARBA00022741"/>
    </source>
</evidence>
<keyword evidence="4 9" id="KW-0418">Kinase</keyword>
<dbReference type="Pfam" id="PF07005">
    <property type="entry name" value="SBD_N"/>
    <property type="match status" value="1"/>
</dbReference>
<dbReference type="Pfam" id="PF17042">
    <property type="entry name" value="NBD_C"/>
    <property type="match status" value="1"/>
</dbReference>